<protein>
    <submittedName>
        <fullName evidence="2">Heterokaryon incompatibility</fullName>
    </submittedName>
</protein>
<dbReference type="Pfam" id="PF06985">
    <property type="entry name" value="HET"/>
    <property type="match status" value="1"/>
</dbReference>
<feature type="domain" description="Heterokaryon incompatibility" evidence="1">
    <location>
        <begin position="74"/>
        <end position="224"/>
    </location>
</feature>
<evidence type="ECO:0000259" key="1">
    <source>
        <dbReference type="Pfam" id="PF06985"/>
    </source>
</evidence>
<dbReference type="InterPro" id="IPR010730">
    <property type="entry name" value="HET"/>
</dbReference>
<evidence type="ECO:0000313" key="2">
    <source>
        <dbReference type="EMBL" id="KAF6835697.1"/>
    </source>
</evidence>
<reference evidence="2" key="1">
    <citation type="journal article" date="2020" name="Phytopathology">
        <title>Genome Sequence Resources of Colletotrichum truncatum, C. plurivorum, C. musicola, and C. sojae: Four Species Pathogenic to Soybean (Glycine max).</title>
        <authorList>
            <person name="Rogerio F."/>
            <person name="Boufleur T.R."/>
            <person name="Ciampi-Guillardi M."/>
            <person name="Sukno S.A."/>
            <person name="Thon M.R."/>
            <person name="Massola Junior N.S."/>
            <person name="Baroncelli R."/>
        </authorList>
    </citation>
    <scope>NUCLEOTIDE SEQUENCE</scope>
    <source>
        <strain evidence="2">LFN00145</strain>
    </source>
</reference>
<dbReference type="PANTHER" id="PTHR24148">
    <property type="entry name" value="ANKYRIN REPEAT DOMAIN-CONTAINING PROTEIN 39 HOMOLOG-RELATED"/>
    <property type="match status" value="1"/>
</dbReference>
<comment type="caution">
    <text evidence="2">The sequence shown here is derived from an EMBL/GenBank/DDBJ whole genome shotgun (WGS) entry which is preliminary data.</text>
</comment>
<dbReference type="Proteomes" id="UP000654918">
    <property type="component" value="Unassembled WGS sequence"/>
</dbReference>
<proteinExistence type="predicted"/>
<keyword evidence="3" id="KW-1185">Reference proteome</keyword>
<sequence length="628" mass="71735">MSCFLLLRTQRPSLEPCRTRSWSFRVRWLSTAPYAENLPEAGWFRLLRIEPSDRPSSPLVCRLETLPMRAAPPYEALSYAWGHRKASIPVTINGEPFLVRPNLHSALRALRRRDRDATLWVDAVCINQDEETERTHQVWQMKDIYRNARVVKVWLGDATEGSARGTRLLRRFNRPVLVKSLADYEKHYRQFLTLADNPKAFRDLEEALNILRRPWWTRMWTLQESVLGRDVRCICGDEEIHISRFSRFSRFVLLSVNFGAWRGPSLDAGVALRMARWVGSLRRTLMVEGSVSLAHALGASWNRKSSDPKDKIMGLLGLVDWASGPVPEYRFAVEKIYRMAFFELLVSTGGMGYLGLMTEMPGDRNPKLPTWVPDFEIHSSLGSDHLASLSKSTLTYNASLSTAEGLYATAEEDGKILVVEGIRFDSIQTVGSKAPGRELQQTESAADSDAWMSAMRDTIDDWRSLSRAQSHPYPTGEDRARAFWRTVLIDLNQADVLKLSYALRARRNDEADLRWVASLESKEVLERLLRGWQTLGKRRYLQLRVIEQVNRRLFVTAKGYFGLGPPSLQAGDEVCVFRSGQVAYALRRSETGCWRYVGECYVHGIMDGEAIVEAKRNGAFCWDTFRVE</sequence>
<name>A0A8H6NJA0_9PEZI</name>
<dbReference type="AlphaFoldDB" id="A0A8H6NJA0"/>
<dbReference type="Pfam" id="PF26639">
    <property type="entry name" value="Het-6_barrel"/>
    <property type="match status" value="1"/>
</dbReference>
<organism evidence="2 3">
    <name type="scientific">Colletotrichum plurivorum</name>
    <dbReference type="NCBI Taxonomy" id="2175906"/>
    <lineage>
        <taxon>Eukaryota</taxon>
        <taxon>Fungi</taxon>
        <taxon>Dikarya</taxon>
        <taxon>Ascomycota</taxon>
        <taxon>Pezizomycotina</taxon>
        <taxon>Sordariomycetes</taxon>
        <taxon>Hypocreomycetidae</taxon>
        <taxon>Glomerellales</taxon>
        <taxon>Glomerellaceae</taxon>
        <taxon>Colletotrichum</taxon>
        <taxon>Colletotrichum orchidearum species complex</taxon>
    </lineage>
</organism>
<gene>
    <name evidence="2" type="ORF">CPLU01_04167</name>
</gene>
<dbReference type="EMBL" id="WIGO01000038">
    <property type="protein sequence ID" value="KAF6835697.1"/>
    <property type="molecule type" value="Genomic_DNA"/>
</dbReference>
<dbReference type="PANTHER" id="PTHR24148:SF73">
    <property type="entry name" value="HET DOMAIN PROTEIN (AFU_ORTHOLOGUE AFUA_8G01020)"/>
    <property type="match status" value="1"/>
</dbReference>
<accession>A0A8H6NJA0</accession>
<dbReference type="InterPro" id="IPR052895">
    <property type="entry name" value="HetReg/Transcr_Mod"/>
</dbReference>
<evidence type="ECO:0000313" key="3">
    <source>
        <dbReference type="Proteomes" id="UP000654918"/>
    </source>
</evidence>